<dbReference type="InterPro" id="IPR001650">
    <property type="entry name" value="Helicase_C-like"/>
</dbReference>
<keyword evidence="4" id="KW-0238">DNA-binding</keyword>
<evidence type="ECO:0000256" key="1">
    <source>
        <dbReference type="ARBA" id="ARBA00005446"/>
    </source>
</evidence>
<proteinExistence type="inferred from homology"/>
<keyword evidence="2" id="KW-0378">Hydrolase</keyword>
<evidence type="ECO:0000259" key="8">
    <source>
        <dbReference type="PROSITE" id="PS51194"/>
    </source>
</evidence>
<evidence type="ECO:0000256" key="2">
    <source>
        <dbReference type="ARBA" id="ARBA00022801"/>
    </source>
</evidence>
<feature type="non-terminal residue" evidence="9">
    <location>
        <position position="283"/>
    </location>
</feature>
<dbReference type="PANTHER" id="PTHR13710">
    <property type="entry name" value="DNA HELICASE RECQ FAMILY MEMBER"/>
    <property type="match status" value="1"/>
</dbReference>
<evidence type="ECO:0000256" key="6">
    <source>
        <dbReference type="ARBA" id="ARBA00034617"/>
    </source>
</evidence>
<sequence>MGHDYRPDYSKLGKIKENFPHVPMIAVTATAIDRVRKDTCDIIKLSSHHKLFRSSAKRDNLKYQIRPKSDKKEEVVGDIAAFIKEKHKGAAGIVYTLSKKNADTVAKELCERGIRAAPYHSDRTPLQKQQVQSSWMRNSTQVVVATIAFGLGINKPDVRFVIHHTVSKSIENYYQESGRAGRDGKDSDCVLYYSPKDVGTLASMASETQNGLQQLWPMIRYCQEDGDDALCKATILRNLNEVSVEDFEKTKKAFYDGDHMKERVDISDAARAIVKFVAGKTNP</sequence>
<evidence type="ECO:0000313" key="9">
    <source>
        <dbReference type="EMBL" id="GMI40325.1"/>
    </source>
</evidence>
<keyword evidence="5" id="KW-0413">Isomerase</keyword>
<evidence type="ECO:0000256" key="4">
    <source>
        <dbReference type="ARBA" id="ARBA00023125"/>
    </source>
</evidence>
<dbReference type="NCBIfam" id="TIGR00614">
    <property type="entry name" value="recQ_fam"/>
    <property type="match status" value="1"/>
</dbReference>
<name>A0ABQ6N548_9STRA</name>
<evidence type="ECO:0000313" key="10">
    <source>
        <dbReference type="Proteomes" id="UP001165060"/>
    </source>
</evidence>
<evidence type="ECO:0000256" key="3">
    <source>
        <dbReference type="ARBA" id="ARBA00022806"/>
    </source>
</evidence>
<dbReference type="EC" id="5.6.2.4" evidence="7"/>
<dbReference type="EMBL" id="BRYB01000924">
    <property type="protein sequence ID" value="GMI40325.1"/>
    <property type="molecule type" value="Genomic_DNA"/>
</dbReference>
<keyword evidence="3" id="KW-0347">Helicase</keyword>
<dbReference type="CDD" id="cd18794">
    <property type="entry name" value="SF2_C_RecQ"/>
    <property type="match status" value="1"/>
</dbReference>
<gene>
    <name evidence="9" type="ORF">TeGR_g8744</name>
</gene>
<evidence type="ECO:0000256" key="7">
    <source>
        <dbReference type="ARBA" id="ARBA00034808"/>
    </source>
</evidence>
<keyword evidence="10" id="KW-1185">Reference proteome</keyword>
<dbReference type="InterPro" id="IPR004589">
    <property type="entry name" value="DNA_helicase_ATP-dep_RecQ"/>
</dbReference>
<comment type="similarity">
    <text evidence="1">Belongs to the helicase family. RecQ subfamily.</text>
</comment>
<accession>A0ABQ6N548</accession>
<dbReference type="Proteomes" id="UP001165060">
    <property type="component" value="Unassembled WGS sequence"/>
</dbReference>
<comment type="caution">
    <text evidence="9">The sequence shown here is derived from an EMBL/GenBank/DDBJ whole genome shotgun (WGS) entry which is preliminary data.</text>
</comment>
<dbReference type="Pfam" id="PF00271">
    <property type="entry name" value="Helicase_C"/>
    <property type="match status" value="1"/>
</dbReference>
<protein>
    <recommendedName>
        <fullName evidence="7">DNA 3'-5' helicase</fullName>
        <ecNumber evidence="7">5.6.2.4</ecNumber>
    </recommendedName>
</protein>
<dbReference type="Gene3D" id="3.40.50.300">
    <property type="entry name" value="P-loop containing nucleotide triphosphate hydrolases"/>
    <property type="match status" value="2"/>
</dbReference>
<organism evidence="9 10">
    <name type="scientific">Tetraparma gracilis</name>
    <dbReference type="NCBI Taxonomy" id="2962635"/>
    <lineage>
        <taxon>Eukaryota</taxon>
        <taxon>Sar</taxon>
        <taxon>Stramenopiles</taxon>
        <taxon>Ochrophyta</taxon>
        <taxon>Bolidophyceae</taxon>
        <taxon>Parmales</taxon>
        <taxon>Triparmaceae</taxon>
        <taxon>Tetraparma</taxon>
    </lineage>
</organism>
<comment type="catalytic activity">
    <reaction evidence="6">
        <text>Couples ATP hydrolysis with the unwinding of duplex DNA by translocating in the 3'-5' direction.</text>
        <dbReference type="EC" id="5.6.2.4"/>
    </reaction>
</comment>
<keyword evidence="3" id="KW-0067">ATP-binding</keyword>
<keyword evidence="3" id="KW-0547">Nucleotide-binding</keyword>
<feature type="domain" description="Helicase C-terminal" evidence="8">
    <location>
        <begin position="75"/>
        <end position="223"/>
    </location>
</feature>
<evidence type="ECO:0000256" key="5">
    <source>
        <dbReference type="ARBA" id="ARBA00023235"/>
    </source>
</evidence>
<dbReference type="InterPro" id="IPR027417">
    <property type="entry name" value="P-loop_NTPase"/>
</dbReference>
<dbReference type="PANTHER" id="PTHR13710:SF105">
    <property type="entry name" value="ATP-DEPENDENT DNA HELICASE Q1"/>
    <property type="match status" value="1"/>
</dbReference>
<reference evidence="9 10" key="1">
    <citation type="journal article" date="2023" name="Commun. Biol.">
        <title>Genome analysis of Parmales, the sister group of diatoms, reveals the evolutionary specialization of diatoms from phago-mixotrophs to photoautotrophs.</title>
        <authorList>
            <person name="Ban H."/>
            <person name="Sato S."/>
            <person name="Yoshikawa S."/>
            <person name="Yamada K."/>
            <person name="Nakamura Y."/>
            <person name="Ichinomiya M."/>
            <person name="Sato N."/>
            <person name="Blanc-Mathieu R."/>
            <person name="Endo H."/>
            <person name="Kuwata A."/>
            <person name="Ogata H."/>
        </authorList>
    </citation>
    <scope>NUCLEOTIDE SEQUENCE [LARGE SCALE GENOMIC DNA]</scope>
</reference>
<dbReference type="SMART" id="SM00490">
    <property type="entry name" value="HELICc"/>
    <property type="match status" value="1"/>
</dbReference>
<dbReference type="PROSITE" id="PS51194">
    <property type="entry name" value="HELICASE_CTER"/>
    <property type="match status" value="1"/>
</dbReference>
<dbReference type="SUPFAM" id="SSF52540">
    <property type="entry name" value="P-loop containing nucleoside triphosphate hydrolases"/>
    <property type="match status" value="1"/>
</dbReference>